<dbReference type="OrthoDB" id="3197626at2759"/>
<feature type="transmembrane region" description="Helical" evidence="1">
    <location>
        <begin position="230"/>
        <end position="248"/>
    </location>
</feature>
<evidence type="ECO:0000313" key="3">
    <source>
        <dbReference type="Proteomes" id="UP000308652"/>
    </source>
</evidence>
<accession>A0A5C3LUS1</accession>
<evidence type="ECO:0000313" key="2">
    <source>
        <dbReference type="EMBL" id="TFK35708.1"/>
    </source>
</evidence>
<evidence type="ECO:0000256" key="1">
    <source>
        <dbReference type="SAM" id="Phobius"/>
    </source>
</evidence>
<feature type="transmembrane region" description="Helical" evidence="1">
    <location>
        <begin position="53"/>
        <end position="77"/>
    </location>
</feature>
<sequence>MVDWANFTNVLTQSMELVKVIHLLDGFFVWQYFRTLSFEIDYYRGRRRLTPSFVLYVFCRVLTFTSVFLQLVGFNLISEFDCRAWYRSVIFFSYAAVASGLAIFIALLFKLWGHKLIIILPIILWLSLIALMLRDVARADSTWIGLIGQCSPGDTAGSRNTAIIWLIVTIVLAGSIMLGLYTKKNSLGKPQRHAYEKAVLWVSIPVLMQSIAVIFLSLNLNVLHVQRRCIAMLFLSHILTSGNIAPILEFRISAVVAQ</sequence>
<feature type="transmembrane region" description="Helical" evidence="1">
    <location>
        <begin position="89"/>
        <end position="109"/>
    </location>
</feature>
<feature type="transmembrane region" description="Helical" evidence="1">
    <location>
        <begin position="116"/>
        <end position="133"/>
    </location>
</feature>
<proteinExistence type="predicted"/>
<dbReference type="Proteomes" id="UP000308652">
    <property type="component" value="Unassembled WGS sequence"/>
</dbReference>
<keyword evidence="1" id="KW-0472">Membrane</keyword>
<organism evidence="2 3">
    <name type="scientific">Crucibulum laeve</name>
    <dbReference type="NCBI Taxonomy" id="68775"/>
    <lineage>
        <taxon>Eukaryota</taxon>
        <taxon>Fungi</taxon>
        <taxon>Dikarya</taxon>
        <taxon>Basidiomycota</taxon>
        <taxon>Agaricomycotina</taxon>
        <taxon>Agaricomycetes</taxon>
        <taxon>Agaricomycetidae</taxon>
        <taxon>Agaricales</taxon>
        <taxon>Agaricineae</taxon>
        <taxon>Nidulariaceae</taxon>
        <taxon>Crucibulum</taxon>
    </lineage>
</organism>
<protein>
    <submittedName>
        <fullName evidence="2">Uncharacterized protein</fullName>
    </submittedName>
</protein>
<keyword evidence="1" id="KW-0812">Transmembrane</keyword>
<reference evidence="2 3" key="1">
    <citation type="journal article" date="2019" name="Nat. Ecol. Evol.">
        <title>Megaphylogeny resolves global patterns of mushroom evolution.</title>
        <authorList>
            <person name="Varga T."/>
            <person name="Krizsan K."/>
            <person name="Foldi C."/>
            <person name="Dima B."/>
            <person name="Sanchez-Garcia M."/>
            <person name="Sanchez-Ramirez S."/>
            <person name="Szollosi G.J."/>
            <person name="Szarkandi J.G."/>
            <person name="Papp V."/>
            <person name="Albert L."/>
            <person name="Andreopoulos W."/>
            <person name="Angelini C."/>
            <person name="Antonin V."/>
            <person name="Barry K.W."/>
            <person name="Bougher N.L."/>
            <person name="Buchanan P."/>
            <person name="Buyck B."/>
            <person name="Bense V."/>
            <person name="Catcheside P."/>
            <person name="Chovatia M."/>
            <person name="Cooper J."/>
            <person name="Damon W."/>
            <person name="Desjardin D."/>
            <person name="Finy P."/>
            <person name="Geml J."/>
            <person name="Haridas S."/>
            <person name="Hughes K."/>
            <person name="Justo A."/>
            <person name="Karasinski D."/>
            <person name="Kautmanova I."/>
            <person name="Kiss B."/>
            <person name="Kocsube S."/>
            <person name="Kotiranta H."/>
            <person name="LaButti K.M."/>
            <person name="Lechner B.E."/>
            <person name="Liimatainen K."/>
            <person name="Lipzen A."/>
            <person name="Lukacs Z."/>
            <person name="Mihaltcheva S."/>
            <person name="Morgado L.N."/>
            <person name="Niskanen T."/>
            <person name="Noordeloos M.E."/>
            <person name="Ohm R.A."/>
            <person name="Ortiz-Santana B."/>
            <person name="Ovrebo C."/>
            <person name="Racz N."/>
            <person name="Riley R."/>
            <person name="Savchenko A."/>
            <person name="Shiryaev A."/>
            <person name="Soop K."/>
            <person name="Spirin V."/>
            <person name="Szebenyi C."/>
            <person name="Tomsovsky M."/>
            <person name="Tulloss R.E."/>
            <person name="Uehling J."/>
            <person name="Grigoriev I.V."/>
            <person name="Vagvolgyi C."/>
            <person name="Papp T."/>
            <person name="Martin F.M."/>
            <person name="Miettinen O."/>
            <person name="Hibbett D.S."/>
            <person name="Nagy L.G."/>
        </authorList>
    </citation>
    <scope>NUCLEOTIDE SEQUENCE [LARGE SCALE GENOMIC DNA]</scope>
    <source>
        <strain evidence="2 3">CBS 166.37</strain>
    </source>
</reference>
<dbReference type="EMBL" id="ML213619">
    <property type="protein sequence ID" value="TFK35708.1"/>
    <property type="molecule type" value="Genomic_DNA"/>
</dbReference>
<keyword evidence="1" id="KW-1133">Transmembrane helix</keyword>
<keyword evidence="3" id="KW-1185">Reference proteome</keyword>
<gene>
    <name evidence="2" type="ORF">BDQ12DRAFT_737416</name>
</gene>
<feature type="transmembrane region" description="Helical" evidence="1">
    <location>
        <begin position="162"/>
        <end position="182"/>
    </location>
</feature>
<name>A0A5C3LUS1_9AGAR</name>
<dbReference type="AlphaFoldDB" id="A0A5C3LUS1"/>
<feature type="transmembrane region" description="Helical" evidence="1">
    <location>
        <begin position="198"/>
        <end position="218"/>
    </location>
</feature>